<dbReference type="OrthoDB" id="10562275at2759"/>
<dbReference type="EMBL" id="LDEV01003035">
    <property type="protein sequence ID" value="KLJ06512.1"/>
    <property type="molecule type" value="Genomic_DNA"/>
</dbReference>
<sequence>MAGELAEPKANQLENQEEMLQLLEYWISKMEMLQVWNNQLMDKSIELFEATQLKDVAIQGLAESDQDPGLLRQVEKESQEVDMLYQEIEEIQGLMEMVRRKLEVVKLVLEYCRIKGFKN</sequence>
<protein>
    <submittedName>
        <fullName evidence="1">Uncharacterized protein</fullName>
    </submittedName>
</protein>
<comment type="caution">
    <text evidence="1">The sequence shown here is derived from an EMBL/GenBank/DDBJ whole genome shotgun (WGS) entry which is preliminary data.</text>
</comment>
<organism evidence="1 2">
    <name type="scientific">Blastomyces silverae</name>
    <dbReference type="NCBI Taxonomy" id="2060906"/>
    <lineage>
        <taxon>Eukaryota</taxon>
        <taxon>Fungi</taxon>
        <taxon>Dikarya</taxon>
        <taxon>Ascomycota</taxon>
        <taxon>Pezizomycotina</taxon>
        <taxon>Eurotiomycetes</taxon>
        <taxon>Eurotiomycetidae</taxon>
        <taxon>Onygenales</taxon>
        <taxon>Ajellomycetaceae</taxon>
        <taxon>Blastomyces</taxon>
    </lineage>
</organism>
<reference evidence="2" key="1">
    <citation type="journal article" date="2015" name="PLoS Genet.">
        <title>The dynamic genome and transcriptome of the human fungal pathogen Blastomyces and close relative Emmonsia.</title>
        <authorList>
            <person name="Munoz J.F."/>
            <person name="Gauthier G.M."/>
            <person name="Desjardins C.A."/>
            <person name="Gallo J.E."/>
            <person name="Holder J."/>
            <person name="Sullivan T.D."/>
            <person name="Marty A.J."/>
            <person name="Carmen J.C."/>
            <person name="Chen Z."/>
            <person name="Ding L."/>
            <person name="Gujja S."/>
            <person name="Magrini V."/>
            <person name="Misas E."/>
            <person name="Mitreva M."/>
            <person name="Priest M."/>
            <person name="Saif S."/>
            <person name="Whiston E.A."/>
            <person name="Young S."/>
            <person name="Zeng Q."/>
            <person name="Goldman W.E."/>
            <person name="Mardis E.R."/>
            <person name="Taylor J.W."/>
            <person name="McEwen J.G."/>
            <person name="Clay O.K."/>
            <person name="Klein B.S."/>
            <person name="Cuomo C.A."/>
        </authorList>
    </citation>
    <scope>NUCLEOTIDE SEQUENCE [LARGE SCALE GENOMIC DNA]</scope>
    <source>
        <strain evidence="2">UAMH 139</strain>
    </source>
</reference>
<gene>
    <name evidence="1" type="ORF">EMPG_10080</name>
</gene>
<name>A0A0H1B688_9EURO</name>
<evidence type="ECO:0000313" key="1">
    <source>
        <dbReference type="EMBL" id="KLJ06512.1"/>
    </source>
</evidence>
<dbReference type="AlphaFoldDB" id="A0A0H1B688"/>
<keyword evidence="2" id="KW-1185">Reference proteome</keyword>
<evidence type="ECO:0000313" key="2">
    <source>
        <dbReference type="Proteomes" id="UP000053573"/>
    </source>
</evidence>
<accession>A0A0H1B688</accession>
<dbReference type="Proteomes" id="UP000053573">
    <property type="component" value="Unassembled WGS sequence"/>
</dbReference>
<proteinExistence type="predicted"/>